<dbReference type="RefSeq" id="WP_168106760.1">
    <property type="nucleotide sequence ID" value="NZ_VTOX01000002.1"/>
</dbReference>
<dbReference type="AlphaFoldDB" id="A0A7X6DEF1"/>
<dbReference type="Proteomes" id="UP000521868">
    <property type="component" value="Unassembled WGS sequence"/>
</dbReference>
<dbReference type="SUPFAM" id="SSF75304">
    <property type="entry name" value="Amidase signature (AS) enzymes"/>
    <property type="match status" value="1"/>
</dbReference>
<dbReference type="EMBL" id="VTOX01000002">
    <property type="protein sequence ID" value="NKE65659.1"/>
    <property type="molecule type" value="Genomic_DNA"/>
</dbReference>
<reference evidence="2 3" key="1">
    <citation type="journal article" date="2020" name="Nature">
        <title>Bacterial chemolithoautotrophy via manganese oxidation.</title>
        <authorList>
            <person name="Yu H."/>
            <person name="Leadbetter J.R."/>
        </authorList>
    </citation>
    <scope>NUCLEOTIDE SEQUENCE [LARGE SCALE GENOMIC DNA]</scope>
    <source>
        <strain evidence="2 3">RBP-1</strain>
    </source>
</reference>
<accession>A0A7X6DEF1</accession>
<dbReference type="PANTHER" id="PTHR11895">
    <property type="entry name" value="TRANSAMIDASE"/>
    <property type="match status" value="1"/>
</dbReference>
<proteinExistence type="predicted"/>
<comment type="caution">
    <text evidence="2">The sequence shown here is derived from an EMBL/GenBank/DDBJ whole genome shotgun (WGS) entry which is preliminary data.</text>
</comment>
<dbReference type="InterPro" id="IPR036928">
    <property type="entry name" value="AS_sf"/>
</dbReference>
<evidence type="ECO:0000259" key="1">
    <source>
        <dbReference type="Pfam" id="PF01425"/>
    </source>
</evidence>
<dbReference type="InterPro" id="IPR023631">
    <property type="entry name" value="Amidase_dom"/>
</dbReference>
<dbReference type="InterPro" id="IPR020556">
    <property type="entry name" value="Amidase_CS"/>
</dbReference>
<dbReference type="Pfam" id="PF01425">
    <property type="entry name" value="Amidase"/>
    <property type="match status" value="1"/>
</dbReference>
<dbReference type="GO" id="GO:0003824">
    <property type="term" value="F:catalytic activity"/>
    <property type="evidence" value="ECO:0007669"/>
    <property type="project" value="InterPro"/>
</dbReference>
<organism evidence="2 3">
    <name type="scientific">Ramlibacter lithotrophicus</name>
    <dbReference type="NCBI Taxonomy" id="2606681"/>
    <lineage>
        <taxon>Bacteria</taxon>
        <taxon>Pseudomonadati</taxon>
        <taxon>Pseudomonadota</taxon>
        <taxon>Betaproteobacteria</taxon>
        <taxon>Burkholderiales</taxon>
        <taxon>Comamonadaceae</taxon>
        <taxon>Ramlibacter</taxon>
    </lineage>
</organism>
<gene>
    <name evidence="2" type="ORF">RAMLITH_07470</name>
</gene>
<protein>
    <submittedName>
        <fullName evidence="2">Amidase</fullName>
    </submittedName>
</protein>
<name>A0A7X6DEF1_9BURK</name>
<sequence>MTELAYATLRDLSQALARGELSSTELARYFVDRIHRLDPRLNAFVRVDEESVMQQAQAADCRRRAGYGLGPLDGVPIAVKDLFEVEGQFTGAGSAAFADRRSTVTATAVRRLLGAGMVVLGKTQMVEFAFGGWGTNPVLGTPVNPWDAAVARIPGGSSSGSGVAVAAGLAPAALGSDTGGSVRIPASLNGITGLKTTTGLISLHGAFPLSGTLDSIGPMTRDALDAGLLTQVLSGEDENDPRTRGVPAFHAARESAGDLRGARISVLPVERFPIEVAQGVLRAYREFQGLLGELGAIVEEVEFPFDFHDLMLRNGSLIAAEAFAIHRSYIDDEARPFGPHVRRRIQAGRAIGAADYIDALAHHQHQRALWSDWMQSRDALLTPTLPMAAAPVAEVDETATPLAAFTRAANYLGACGVSLPGGFEAGLPIGMQLLGAPYAERKILEIAAAVQSRSDWHRRRPPLA</sequence>
<dbReference type="PROSITE" id="PS00571">
    <property type="entry name" value="AMIDASES"/>
    <property type="match status" value="1"/>
</dbReference>
<dbReference type="InterPro" id="IPR000120">
    <property type="entry name" value="Amidase"/>
</dbReference>
<evidence type="ECO:0000313" key="2">
    <source>
        <dbReference type="EMBL" id="NKE65659.1"/>
    </source>
</evidence>
<dbReference type="Gene3D" id="3.90.1300.10">
    <property type="entry name" value="Amidase signature (AS) domain"/>
    <property type="match status" value="1"/>
</dbReference>
<keyword evidence="3" id="KW-1185">Reference proteome</keyword>
<evidence type="ECO:0000313" key="3">
    <source>
        <dbReference type="Proteomes" id="UP000521868"/>
    </source>
</evidence>
<feature type="domain" description="Amidase" evidence="1">
    <location>
        <begin position="25"/>
        <end position="444"/>
    </location>
</feature>
<dbReference type="PANTHER" id="PTHR11895:SF176">
    <property type="entry name" value="AMIDASE AMID-RELATED"/>
    <property type="match status" value="1"/>
</dbReference>